<dbReference type="GO" id="GO:0005886">
    <property type="term" value="C:plasma membrane"/>
    <property type="evidence" value="ECO:0007669"/>
    <property type="project" value="TreeGrafter"/>
</dbReference>
<protein>
    <recommendedName>
        <fullName evidence="8">Ras guanyl-nucleotide exchange factor RasGEF</fullName>
    </recommendedName>
</protein>
<dbReference type="Pfam" id="PF00617">
    <property type="entry name" value="RasGEF"/>
    <property type="match status" value="1"/>
</dbReference>
<dbReference type="SMART" id="SM00147">
    <property type="entry name" value="RasGEF"/>
    <property type="match status" value="1"/>
</dbReference>
<dbReference type="GO" id="GO:0005085">
    <property type="term" value="F:guanyl-nucleotide exchange factor activity"/>
    <property type="evidence" value="ECO:0007669"/>
    <property type="project" value="UniProtKB-KW"/>
</dbReference>
<reference evidence="7" key="2">
    <citation type="journal article" date="2009" name="Genome Res.">
        <title>Comparative genomic analyses of the human fungal pathogens Coccidioides and their relatives.</title>
        <authorList>
            <person name="Sharpton T.J."/>
            <person name="Stajich J.E."/>
            <person name="Rounsley S.D."/>
            <person name="Gardner M.J."/>
            <person name="Wortman J.R."/>
            <person name="Jordar V.S."/>
            <person name="Maiti R."/>
            <person name="Kodira C.D."/>
            <person name="Neafsey D.E."/>
            <person name="Zeng Q."/>
            <person name="Hung C.-Y."/>
            <person name="McMahan C."/>
            <person name="Muszewska A."/>
            <person name="Grynberg M."/>
            <person name="Mandel M.A."/>
            <person name="Kellner E.M."/>
            <person name="Barker B.M."/>
            <person name="Galgiani J.N."/>
            <person name="Orbach M.J."/>
            <person name="Kirkland T.N."/>
            <person name="Cole G.T."/>
            <person name="Henn M.R."/>
            <person name="Birren B.W."/>
            <person name="Taylor J.W."/>
        </authorList>
    </citation>
    <scope>NUCLEOTIDE SEQUENCE [LARGE SCALE GENOMIC DNA]</scope>
    <source>
        <strain evidence="7">RMSCC 3488</strain>
    </source>
</reference>
<dbReference type="Gene3D" id="1.10.840.10">
    <property type="entry name" value="Ras guanine-nucleotide exchange factors catalytic domain"/>
    <property type="match status" value="1"/>
</dbReference>
<dbReference type="PROSITE" id="PS50009">
    <property type="entry name" value="RASGEF_CAT"/>
    <property type="match status" value="1"/>
</dbReference>
<dbReference type="PANTHER" id="PTHR23113:SF348">
    <property type="entry name" value="GUANYL-NUCLEOTIDE EXCHANGE FACTOR RASGEF, PUTATIVE (AFU_ORTHOLOGUE AFUA_1G04700)-RELATED"/>
    <property type="match status" value="1"/>
</dbReference>
<evidence type="ECO:0000313" key="6">
    <source>
        <dbReference type="EMBL" id="KMM70474.1"/>
    </source>
</evidence>
<dbReference type="VEuPathDB" id="FungiDB:CPAG_06786"/>
<dbReference type="InterPro" id="IPR000651">
    <property type="entry name" value="Ras-like_Gua-exchang_fac_N"/>
</dbReference>
<evidence type="ECO:0000256" key="1">
    <source>
        <dbReference type="ARBA" id="ARBA00022658"/>
    </source>
</evidence>
<evidence type="ECO:0000256" key="3">
    <source>
        <dbReference type="SAM" id="MobiDB-lite"/>
    </source>
</evidence>
<dbReference type="SUPFAM" id="SSF48366">
    <property type="entry name" value="Ras GEF"/>
    <property type="match status" value="1"/>
</dbReference>
<dbReference type="PANTHER" id="PTHR23113">
    <property type="entry name" value="GUANINE NUCLEOTIDE EXCHANGE FACTOR"/>
    <property type="match status" value="1"/>
</dbReference>
<feature type="domain" description="Ras-GEF" evidence="4">
    <location>
        <begin position="659"/>
        <end position="895"/>
    </location>
</feature>
<dbReference type="Gene3D" id="1.20.870.10">
    <property type="entry name" value="Son of sevenless (SoS) protein Chain: S domain 1"/>
    <property type="match status" value="1"/>
</dbReference>
<gene>
    <name evidence="6" type="ORF">CPAG_06786</name>
</gene>
<dbReference type="CDD" id="cd06224">
    <property type="entry name" value="REM"/>
    <property type="match status" value="1"/>
</dbReference>
<dbReference type="InterPro" id="IPR001895">
    <property type="entry name" value="RASGEF_cat_dom"/>
</dbReference>
<dbReference type="GO" id="GO:0007265">
    <property type="term" value="P:Ras protein signal transduction"/>
    <property type="evidence" value="ECO:0007669"/>
    <property type="project" value="TreeGrafter"/>
</dbReference>
<feature type="compositionally biased region" description="Polar residues" evidence="3">
    <location>
        <begin position="402"/>
        <end position="414"/>
    </location>
</feature>
<feature type="domain" description="N-terminal Ras-GEF" evidence="5">
    <location>
        <begin position="416"/>
        <end position="541"/>
    </location>
</feature>
<evidence type="ECO:0000259" key="4">
    <source>
        <dbReference type="PROSITE" id="PS50009"/>
    </source>
</evidence>
<reference evidence="6 7" key="1">
    <citation type="submission" date="2007-06" db="EMBL/GenBank/DDBJ databases">
        <title>The Genome Sequence of Coccidioides posadasii RMSCC_3488.</title>
        <authorList>
            <consortium name="Coccidioides Genome Resources Consortium"/>
            <consortium name="The Broad Institute Genome Sequencing Platform"/>
            <person name="Henn M.R."/>
            <person name="Sykes S."/>
            <person name="Young S."/>
            <person name="Jaffe D."/>
            <person name="Berlin A."/>
            <person name="Alvarez P."/>
            <person name="Butler J."/>
            <person name="Gnerre S."/>
            <person name="Grabherr M."/>
            <person name="Mauceli E."/>
            <person name="Brockman W."/>
            <person name="Kodira C."/>
            <person name="Alvarado L."/>
            <person name="Zeng Q."/>
            <person name="Crawford M."/>
            <person name="Antoine C."/>
            <person name="Devon K."/>
            <person name="Galgiani J."/>
            <person name="Orsborn K."/>
            <person name="Lewis M.L."/>
            <person name="Nusbaum C."/>
            <person name="Galagan J."/>
            <person name="Birren B."/>
        </authorList>
    </citation>
    <scope>NUCLEOTIDE SEQUENCE [LARGE SCALE GENOMIC DNA]</scope>
    <source>
        <strain evidence="6 7">RMSCC 3488</strain>
    </source>
</reference>
<dbReference type="Pfam" id="PF00618">
    <property type="entry name" value="RasGEF_N"/>
    <property type="match status" value="1"/>
</dbReference>
<dbReference type="InterPro" id="IPR027417">
    <property type="entry name" value="P-loop_NTPase"/>
</dbReference>
<evidence type="ECO:0000259" key="5">
    <source>
        <dbReference type="PROSITE" id="PS50212"/>
    </source>
</evidence>
<proteinExistence type="predicted"/>
<organism evidence="6 7">
    <name type="scientific">Coccidioides posadasii RMSCC 3488</name>
    <dbReference type="NCBI Taxonomy" id="454284"/>
    <lineage>
        <taxon>Eukaryota</taxon>
        <taxon>Fungi</taxon>
        <taxon>Dikarya</taxon>
        <taxon>Ascomycota</taxon>
        <taxon>Pezizomycotina</taxon>
        <taxon>Eurotiomycetes</taxon>
        <taxon>Eurotiomycetidae</taxon>
        <taxon>Onygenales</taxon>
        <taxon>Onygenaceae</taxon>
        <taxon>Coccidioides</taxon>
    </lineage>
</organism>
<dbReference type="Gene3D" id="3.40.50.300">
    <property type="entry name" value="P-loop containing nucleotide triphosphate hydrolases"/>
    <property type="match status" value="1"/>
</dbReference>
<dbReference type="CDD" id="cd00882">
    <property type="entry name" value="Ras_like_GTPase"/>
    <property type="match status" value="1"/>
</dbReference>
<feature type="region of interest" description="Disordered" evidence="3">
    <location>
        <begin position="1"/>
        <end position="48"/>
    </location>
</feature>
<accession>A0A0J6FNG7</accession>
<dbReference type="PROSITE" id="PS50212">
    <property type="entry name" value="RASGEF_NTER"/>
    <property type="match status" value="1"/>
</dbReference>
<dbReference type="InterPro" id="IPR008937">
    <property type="entry name" value="Ras-like_GEF"/>
</dbReference>
<feature type="region of interest" description="Disordered" evidence="3">
    <location>
        <begin position="396"/>
        <end position="425"/>
    </location>
</feature>
<dbReference type="InterPro" id="IPR036964">
    <property type="entry name" value="RASGEF_cat_dom_sf"/>
</dbReference>
<name>A0A0J6FNG7_COCPO</name>
<sequence>MTPQHLRNKSAGDLIKKQPVPPPQRPTLQSRTYSAPAGELPRPRHSKQPDGIIAAIDESNPLPYAQDASGHIPNETMVSIPSQHCLPQVNMAVVGAQGVGKSTLVKYALDLKQTPIARSSVKKMSLDGTIYLVRLLEVGIHNIAVDEHGRITWPRLLGEQALPPIDGVLALFDSADPRTLTQLSQLLSALQQTSSIPFLVVACKCDTPRRSSQHDPAVLEQANRLLAGTEALQTSIRVSESYKKCISIVLRAIIVRTSDVVSEKKRPLPKNRASSGNIPSRLRPYSSRQHTRAHSETPKGTCLHAADPYLNEGVRLDSATDSNLALNVHGSRYGRSNSQPVPPRTPPGNRVNRGSSLTVDPVPEETSPGNIAHQRLRTQWRHSAGSDAFNSFLDMEDETEDSSNQLTSPSSPNAKTKPEDPGSTFDELVDRLLSMPLTKQDAKFPSIFLCLYRKFASPSQLLYSIIGRFERMENSGVPRLKRHADQLTMLNVLAQWAAEYPGDFASPKPRKRLTDFIGFLEKNMIFAFAAKEISSCLEKFVEDDDVDWAFKDEKGEPENVETFLDTSVQSSPAASVSQNTDETIQNMAALDLNEENVDHASQYSNLSMTSTLNRSGSISSQSFKMLLGTESAHREAQRLEIVPRHTLGKTQWRIFMEIPDEDFARELTRIDWVMYSAFRPRELIRHVSTSSENKEKPSSHLENVNRMIKQFNHLAYFAASMVLLRDKAKHRAQALEKFMNISLKLRQLYNYNSLGAIIAGLNGTPIYRLAQTRALVSHSVTKQFMSLVILMGTQKSHFAYRLAWENSFGERIPFLPLHLRDLVSAEEGNRTFIGDRINWRKFEIMGDVILGVQQSQKTPFPTFHINEIVRRLVLEAKFESDEEELYTRSLQVEPSAVVGGGHERHKRFNWRRN</sequence>
<dbReference type="SUPFAM" id="SSF52540">
    <property type="entry name" value="P-loop containing nucleoside triphosphate hydrolases"/>
    <property type="match status" value="1"/>
</dbReference>
<dbReference type="EMBL" id="DS268112">
    <property type="protein sequence ID" value="KMM70474.1"/>
    <property type="molecule type" value="Genomic_DNA"/>
</dbReference>
<evidence type="ECO:0000313" key="7">
    <source>
        <dbReference type="Proteomes" id="UP000054567"/>
    </source>
</evidence>
<dbReference type="OrthoDB" id="28357at2759"/>
<dbReference type="InterPro" id="IPR023578">
    <property type="entry name" value="Ras_GEF_dom_sf"/>
</dbReference>
<evidence type="ECO:0000256" key="2">
    <source>
        <dbReference type="PROSITE-ProRule" id="PRU00168"/>
    </source>
</evidence>
<dbReference type="AlphaFoldDB" id="A0A0J6FNG7"/>
<reference evidence="7" key="3">
    <citation type="journal article" date="2010" name="Genome Res.">
        <title>Population genomic sequencing of Coccidioides fungi reveals recent hybridization and transposon control.</title>
        <authorList>
            <person name="Neafsey D.E."/>
            <person name="Barker B.M."/>
            <person name="Sharpton T.J."/>
            <person name="Stajich J.E."/>
            <person name="Park D.J."/>
            <person name="Whiston E."/>
            <person name="Hung C.-Y."/>
            <person name="McMahan C."/>
            <person name="White J."/>
            <person name="Sykes S."/>
            <person name="Heiman D."/>
            <person name="Young S."/>
            <person name="Zeng Q."/>
            <person name="Abouelleil A."/>
            <person name="Aftuck L."/>
            <person name="Bessette D."/>
            <person name="Brown A."/>
            <person name="FitzGerald M."/>
            <person name="Lui A."/>
            <person name="Macdonald J.P."/>
            <person name="Priest M."/>
            <person name="Orbach M.J."/>
            <person name="Galgiani J.N."/>
            <person name="Kirkland T.N."/>
            <person name="Cole G.T."/>
            <person name="Birren B.W."/>
            <person name="Henn M.R."/>
            <person name="Taylor J.W."/>
            <person name="Rounsley S.D."/>
        </authorList>
    </citation>
    <scope>NUCLEOTIDE SEQUENCE [LARGE SCALE GENOMIC DNA]</scope>
    <source>
        <strain evidence="7">RMSCC 3488</strain>
    </source>
</reference>
<dbReference type="Proteomes" id="UP000054567">
    <property type="component" value="Unassembled WGS sequence"/>
</dbReference>
<keyword evidence="1 2" id="KW-0344">Guanine-nucleotide releasing factor</keyword>
<feature type="region of interest" description="Disordered" evidence="3">
    <location>
        <begin position="261"/>
        <end position="304"/>
    </location>
</feature>
<evidence type="ECO:0008006" key="8">
    <source>
        <dbReference type="Google" id="ProtNLM"/>
    </source>
</evidence>
<feature type="region of interest" description="Disordered" evidence="3">
    <location>
        <begin position="329"/>
        <end position="379"/>
    </location>
</feature>